<feature type="chain" id="PRO_5045173107" evidence="2">
    <location>
        <begin position="21"/>
        <end position="445"/>
    </location>
</feature>
<protein>
    <submittedName>
        <fullName evidence="3">Uncharacterized protein</fullName>
    </submittedName>
</protein>
<keyword evidence="2" id="KW-0732">Signal</keyword>
<gene>
    <name evidence="3" type="ORF">OKA05_09395</name>
</gene>
<dbReference type="Proteomes" id="UP001320876">
    <property type="component" value="Unassembled WGS sequence"/>
</dbReference>
<accession>A0ABT3GHP7</accession>
<comment type="caution">
    <text evidence="3">The sequence shown here is derived from an EMBL/GenBank/DDBJ whole genome shotgun (WGS) entry which is preliminary data.</text>
</comment>
<feature type="region of interest" description="Disordered" evidence="1">
    <location>
        <begin position="405"/>
        <end position="445"/>
    </location>
</feature>
<dbReference type="RefSeq" id="WP_264486872.1">
    <property type="nucleotide sequence ID" value="NZ_JAPDDT010000003.1"/>
</dbReference>
<evidence type="ECO:0000313" key="4">
    <source>
        <dbReference type="Proteomes" id="UP001320876"/>
    </source>
</evidence>
<evidence type="ECO:0000256" key="2">
    <source>
        <dbReference type="SAM" id="SignalP"/>
    </source>
</evidence>
<name>A0ABT3GHP7_9BACT</name>
<keyword evidence="4" id="KW-1185">Reference proteome</keyword>
<reference evidence="3 4" key="1">
    <citation type="submission" date="2022-10" db="EMBL/GenBank/DDBJ databases">
        <title>Luteolibacter arcticus strain CCTCC AB 2014275, whole genome shotgun sequencing project.</title>
        <authorList>
            <person name="Zhao G."/>
            <person name="Shen L."/>
        </authorList>
    </citation>
    <scope>NUCLEOTIDE SEQUENCE [LARGE SCALE GENOMIC DNA]</scope>
    <source>
        <strain evidence="3 4">CCTCC AB 2014275</strain>
    </source>
</reference>
<organism evidence="3 4">
    <name type="scientific">Luteolibacter arcticus</name>
    <dbReference type="NCBI Taxonomy" id="1581411"/>
    <lineage>
        <taxon>Bacteria</taxon>
        <taxon>Pseudomonadati</taxon>
        <taxon>Verrucomicrobiota</taxon>
        <taxon>Verrucomicrobiia</taxon>
        <taxon>Verrucomicrobiales</taxon>
        <taxon>Verrucomicrobiaceae</taxon>
        <taxon>Luteolibacter</taxon>
    </lineage>
</organism>
<feature type="signal peptide" evidence="2">
    <location>
        <begin position="1"/>
        <end position="20"/>
    </location>
</feature>
<proteinExistence type="predicted"/>
<evidence type="ECO:0000256" key="1">
    <source>
        <dbReference type="SAM" id="MobiDB-lite"/>
    </source>
</evidence>
<evidence type="ECO:0000313" key="3">
    <source>
        <dbReference type="EMBL" id="MCW1922764.1"/>
    </source>
</evidence>
<dbReference type="EMBL" id="JAPDDT010000003">
    <property type="protein sequence ID" value="MCW1922764.1"/>
    <property type="molecule type" value="Genomic_DNA"/>
</dbReference>
<sequence length="445" mass="49681">MKRRAMLQGLMVAGIAVAFAAGHKVARRSAGARDRDGGSPSHPTAGFEAGFRGSLTRDVAGARSWQEAKEKVRERWEASPAPRVDYELRDDTLRLLEKAPVADLEAWLRELKSLDQTDYDRDVPLLLRQMVLKILARRSGSSLIRSLVGNPTEEGEGDVDDAMDHWLEHDPVAALDWLDGEVPEVIAEYLDSYREKALVALAESDPAEFERRLAKVDAEIRENVLESYARREGVPEGRADLLARAADSPHGEAMALWKGLLRREGDDDPMRAYSTLSELKVSPDDRAALDQALVSWLLITTGQRDGGEVMQAWVERNPGDQVPEGMLESFDDWSEFYSDDAQAWVAEQPAGPRFDVFAGVLIERGLGIHESADGMIARLSDTTLRAAMLRRLKESWEKKDAAAAAEWERGLPEEERERLKEAEVKRVSPSDKPAPKSDFTERELE</sequence>